<dbReference type="AlphaFoldDB" id="A0A3B1BLY4"/>
<reference evidence="1" key="1">
    <citation type="submission" date="2018-06" db="EMBL/GenBank/DDBJ databases">
        <authorList>
            <person name="Zhirakovskaya E."/>
        </authorList>
    </citation>
    <scope>NUCLEOTIDE SEQUENCE</scope>
</reference>
<evidence type="ECO:0000313" key="1">
    <source>
        <dbReference type="EMBL" id="VAX12468.1"/>
    </source>
</evidence>
<proteinExistence type="predicted"/>
<evidence type="ECO:0008006" key="2">
    <source>
        <dbReference type="Google" id="ProtNLM"/>
    </source>
</evidence>
<dbReference type="EMBL" id="UOFZ01000043">
    <property type="protein sequence ID" value="VAX12468.1"/>
    <property type="molecule type" value="Genomic_DNA"/>
</dbReference>
<gene>
    <name evidence="1" type="ORF">MNBD_GAMMA24-1828</name>
</gene>
<organism evidence="1">
    <name type="scientific">hydrothermal vent metagenome</name>
    <dbReference type="NCBI Taxonomy" id="652676"/>
    <lineage>
        <taxon>unclassified sequences</taxon>
        <taxon>metagenomes</taxon>
        <taxon>ecological metagenomes</taxon>
    </lineage>
</organism>
<name>A0A3B1BLY4_9ZZZZ</name>
<accession>A0A3B1BLY4</accession>
<sequence>MHNTGTGDMNAEKTRAQHYTAAMFAALLLCFVQINTLQAGPREQARRIHDRLAGVPPSNTVLDQMTTYVAVGQITEAANIAMTNRNFYNLTLKNFITPWTNEDQTVFAALNDYTATVIGIIRDERDFREILSADILYIGASNLGLPAYSVSNNNQYEAMEIQGLDLSDPAVLVRTTQSAVTGLPAAATAGVITTRAAARAFFIDGTNRAMFRFTLLNQLCVDLQEIKDNTRATDRIRQDVSRSPGGDSRIYINRCSGCHTGMDPMTQAYAYYDFEYNDNPDNGRMVYNTSNDPETGSRVQAKYLQNATVFPYGFITPDEHWNNYWREGPNSVRGWDSSLPGSGNGAKSMGQELAQSDAFASCQVKKVFRAVCLREPDGNQISRLSSNFKSSGYKLKTVFADAVADCMGN</sequence>
<protein>
    <recommendedName>
        <fullName evidence="2">DUF1585 domain-containing protein</fullName>
    </recommendedName>
</protein>